<name>A0AAD7AN80_9AGAR</name>
<feature type="compositionally biased region" description="Basic and acidic residues" evidence="1">
    <location>
        <begin position="18"/>
        <end position="31"/>
    </location>
</feature>
<reference evidence="2" key="1">
    <citation type="submission" date="2023-03" db="EMBL/GenBank/DDBJ databases">
        <title>Massive genome expansion in bonnet fungi (Mycena s.s.) driven by repeated elements and novel gene families across ecological guilds.</title>
        <authorList>
            <consortium name="Lawrence Berkeley National Laboratory"/>
            <person name="Harder C.B."/>
            <person name="Miyauchi S."/>
            <person name="Viragh M."/>
            <person name="Kuo A."/>
            <person name="Thoen E."/>
            <person name="Andreopoulos B."/>
            <person name="Lu D."/>
            <person name="Skrede I."/>
            <person name="Drula E."/>
            <person name="Henrissat B."/>
            <person name="Morin E."/>
            <person name="Kohler A."/>
            <person name="Barry K."/>
            <person name="LaButti K."/>
            <person name="Morin E."/>
            <person name="Salamov A."/>
            <person name="Lipzen A."/>
            <person name="Mereny Z."/>
            <person name="Hegedus B."/>
            <person name="Baldrian P."/>
            <person name="Stursova M."/>
            <person name="Weitz H."/>
            <person name="Taylor A."/>
            <person name="Grigoriev I.V."/>
            <person name="Nagy L.G."/>
            <person name="Martin F."/>
            <person name="Kauserud H."/>
        </authorList>
    </citation>
    <scope>NUCLEOTIDE SEQUENCE</scope>
    <source>
        <strain evidence="2">CBHHK002</strain>
    </source>
</reference>
<feature type="compositionally biased region" description="Basic and acidic residues" evidence="1">
    <location>
        <begin position="299"/>
        <end position="310"/>
    </location>
</feature>
<evidence type="ECO:0000256" key="1">
    <source>
        <dbReference type="SAM" id="MobiDB-lite"/>
    </source>
</evidence>
<sequence length="697" mass="76663">MTKGDASRLRAGATDWWKGPDAKRKRADRDSSPITATSTSTSVSQASGSSAMLWAGGDFKNSKPEQKTDQGNAPPLRVGIASRTSAQWKTYAEGIKFPLFKGREKESSPTDRRAMKRRGTWNLMNANRMREKYLGQANARELKGLLDRRRRPNDEWSSRYIGSPVRRHTTRTTKRRRTARVKPEVSGGRRPEATSATVVRTGTARRRIVGWRRTLLNVEYVDRGGQTVGRQAPALQAEGSNGCSVVGLREQYAAERRSVEDGSARSLDGEEMSDQRRTVPSKARNKGTDETQNMKWNGKRADGRGIREAGTHGGWSVKAAGSRGEEWVGGRYNHGGDGKEAVRKGLQLGIDVPASRRKNVMDRIQNAIRDRWRRGVDDGHCCAARGGGRKAELNGMGGRKESAIAKKVTGATRTKEGRDFISSDGRKATSAGSASKAEWNGAVKLSRCQRGTYATPSIKSRTRKEGHNPAAEEPTFSVKIPARENEPDRGRSRNRGILRPNEGERATMLILVKQVLYNDKPRRFSQICKVEQLRHEHVAKIRKRSYDFGIPTSCPLSHHLVALFPSSLRLCAPSSNSGHLPCPPSLRSLVNVKQVNLSTYPPVHRCCGRHGSVSLVSALCAMTSMIRPRVPGKMGIEPDDALSPPTYVALPPTSWTDGRLCDWMALGGRDTTARRSDAGDVVHVLGMCGSSCKLTDL</sequence>
<feature type="region of interest" description="Disordered" evidence="1">
    <location>
        <begin position="255"/>
        <end position="322"/>
    </location>
</feature>
<evidence type="ECO:0000313" key="3">
    <source>
        <dbReference type="Proteomes" id="UP001218218"/>
    </source>
</evidence>
<feature type="region of interest" description="Disordered" evidence="1">
    <location>
        <begin position="454"/>
        <end position="500"/>
    </location>
</feature>
<feature type="compositionally biased region" description="Low complexity" evidence="1">
    <location>
        <begin position="32"/>
        <end position="51"/>
    </location>
</feature>
<keyword evidence="3" id="KW-1185">Reference proteome</keyword>
<feature type="compositionally biased region" description="Basic and acidic residues" evidence="1">
    <location>
        <begin position="181"/>
        <end position="192"/>
    </location>
</feature>
<feature type="region of interest" description="Disordered" evidence="1">
    <location>
        <begin position="1"/>
        <end position="77"/>
    </location>
</feature>
<dbReference type="AlphaFoldDB" id="A0AAD7AN80"/>
<organism evidence="2 3">
    <name type="scientific">Mycena albidolilacea</name>
    <dbReference type="NCBI Taxonomy" id="1033008"/>
    <lineage>
        <taxon>Eukaryota</taxon>
        <taxon>Fungi</taxon>
        <taxon>Dikarya</taxon>
        <taxon>Basidiomycota</taxon>
        <taxon>Agaricomycotina</taxon>
        <taxon>Agaricomycetes</taxon>
        <taxon>Agaricomycetidae</taxon>
        <taxon>Agaricales</taxon>
        <taxon>Marasmiineae</taxon>
        <taxon>Mycenaceae</taxon>
        <taxon>Mycena</taxon>
    </lineage>
</organism>
<dbReference type="Proteomes" id="UP001218218">
    <property type="component" value="Unassembled WGS sequence"/>
</dbReference>
<evidence type="ECO:0000313" key="2">
    <source>
        <dbReference type="EMBL" id="KAJ7362948.1"/>
    </source>
</evidence>
<comment type="caution">
    <text evidence="2">The sequence shown here is derived from an EMBL/GenBank/DDBJ whole genome shotgun (WGS) entry which is preliminary data.</text>
</comment>
<proteinExistence type="predicted"/>
<protein>
    <submittedName>
        <fullName evidence="2">Uncharacterized protein</fullName>
    </submittedName>
</protein>
<feature type="compositionally biased region" description="Basic residues" evidence="1">
    <location>
        <begin position="166"/>
        <end position="180"/>
    </location>
</feature>
<accession>A0AAD7AN80</accession>
<dbReference type="EMBL" id="JARIHO010000004">
    <property type="protein sequence ID" value="KAJ7362948.1"/>
    <property type="molecule type" value="Genomic_DNA"/>
</dbReference>
<gene>
    <name evidence="2" type="ORF">DFH08DRAFT_930997</name>
</gene>
<feature type="compositionally biased region" description="Basic and acidic residues" evidence="1">
    <location>
        <begin position="481"/>
        <end position="491"/>
    </location>
</feature>
<feature type="region of interest" description="Disordered" evidence="1">
    <location>
        <begin position="166"/>
        <end position="199"/>
    </location>
</feature>